<protein>
    <submittedName>
        <fullName evidence="5">Serine threonine- kinase CDL1-like</fullName>
    </submittedName>
</protein>
<dbReference type="PANTHER" id="PTHR47985">
    <property type="entry name" value="OS07G0668900 PROTEIN"/>
    <property type="match status" value="1"/>
</dbReference>
<dbReference type="Proteomes" id="UP000594638">
    <property type="component" value="Unassembled WGS sequence"/>
</dbReference>
<dbReference type="Gramene" id="OE9A017265T1">
    <property type="protein sequence ID" value="OE9A017265C1"/>
    <property type="gene ID" value="OE9A017265"/>
</dbReference>
<dbReference type="Gene3D" id="3.30.200.20">
    <property type="entry name" value="Phosphorylase Kinase, domain 1"/>
    <property type="match status" value="1"/>
</dbReference>
<dbReference type="GO" id="GO:0016020">
    <property type="term" value="C:membrane"/>
    <property type="evidence" value="ECO:0007669"/>
    <property type="project" value="UniProtKB-SubCell"/>
</dbReference>
<dbReference type="PANTHER" id="PTHR47985:SF3">
    <property type="entry name" value="SERINE_THREONINE-PROTEIN KINASE PBL21-RELATED"/>
    <property type="match status" value="1"/>
</dbReference>
<dbReference type="OrthoDB" id="4062651at2759"/>
<feature type="compositionally biased region" description="Polar residues" evidence="4">
    <location>
        <begin position="25"/>
        <end position="36"/>
    </location>
</feature>
<evidence type="ECO:0000313" key="5">
    <source>
        <dbReference type="EMBL" id="CAA2953820.1"/>
    </source>
</evidence>
<sequence length="103" mass="11232">MSCFSCVTLRRENDRDYDEDMTPKSVGSSESGTKGNSAGARGIDNNGQESNVARTFIFKELAMATQNFRESNLIGEGGFGSVYKGCLDADMASSVLPFNFNFY</sequence>
<reference evidence="5 6" key="1">
    <citation type="submission" date="2019-12" db="EMBL/GenBank/DDBJ databases">
        <authorList>
            <person name="Alioto T."/>
            <person name="Alioto T."/>
            <person name="Gomez Garrido J."/>
        </authorList>
    </citation>
    <scope>NUCLEOTIDE SEQUENCE [LARGE SCALE GENOMIC DNA]</scope>
</reference>
<dbReference type="AlphaFoldDB" id="A0A8S0PQZ4"/>
<evidence type="ECO:0000313" key="6">
    <source>
        <dbReference type="Proteomes" id="UP000594638"/>
    </source>
</evidence>
<evidence type="ECO:0000256" key="1">
    <source>
        <dbReference type="ARBA" id="ARBA00004370"/>
    </source>
</evidence>
<keyword evidence="6" id="KW-1185">Reference proteome</keyword>
<evidence type="ECO:0000256" key="2">
    <source>
        <dbReference type="ARBA" id="ARBA00022527"/>
    </source>
</evidence>
<feature type="region of interest" description="Disordered" evidence="4">
    <location>
        <begin position="15"/>
        <end position="47"/>
    </location>
</feature>
<keyword evidence="5" id="KW-0808">Transferase</keyword>
<keyword evidence="3" id="KW-0472">Membrane</keyword>
<evidence type="ECO:0000256" key="3">
    <source>
        <dbReference type="ARBA" id="ARBA00023136"/>
    </source>
</evidence>
<accession>A0A8S0PQZ4</accession>
<dbReference type="InterPro" id="IPR011009">
    <property type="entry name" value="Kinase-like_dom_sf"/>
</dbReference>
<dbReference type="SUPFAM" id="SSF56112">
    <property type="entry name" value="Protein kinase-like (PK-like)"/>
    <property type="match status" value="1"/>
</dbReference>
<proteinExistence type="predicted"/>
<dbReference type="EMBL" id="CACTIH010000098">
    <property type="protein sequence ID" value="CAA2953820.1"/>
    <property type="molecule type" value="Genomic_DNA"/>
</dbReference>
<keyword evidence="2" id="KW-0723">Serine/threonine-protein kinase</keyword>
<dbReference type="GO" id="GO:0004674">
    <property type="term" value="F:protein serine/threonine kinase activity"/>
    <property type="evidence" value="ECO:0007669"/>
    <property type="project" value="UniProtKB-KW"/>
</dbReference>
<comment type="caution">
    <text evidence="5">The sequence shown here is derived from an EMBL/GenBank/DDBJ whole genome shotgun (WGS) entry which is preliminary data.</text>
</comment>
<keyword evidence="5" id="KW-0418">Kinase</keyword>
<organism evidence="5 6">
    <name type="scientific">Olea europaea subsp. europaea</name>
    <dbReference type="NCBI Taxonomy" id="158383"/>
    <lineage>
        <taxon>Eukaryota</taxon>
        <taxon>Viridiplantae</taxon>
        <taxon>Streptophyta</taxon>
        <taxon>Embryophyta</taxon>
        <taxon>Tracheophyta</taxon>
        <taxon>Spermatophyta</taxon>
        <taxon>Magnoliopsida</taxon>
        <taxon>eudicotyledons</taxon>
        <taxon>Gunneridae</taxon>
        <taxon>Pentapetalae</taxon>
        <taxon>asterids</taxon>
        <taxon>lamiids</taxon>
        <taxon>Lamiales</taxon>
        <taxon>Oleaceae</taxon>
        <taxon>Oleeae</taxon>
        <taxon>Olea</taxon>
    </lineage>
</organism>
<gene>
    <name evidence="5" type="ORF">OLEA9_A017265</name>
</gene>
<comment type="subcellular location">
    <subcellularLocation>
        <location evidence="1">Membrane</location>
    </subcellularLocation>
</comment>
<evidence type="ECO:0000256" key="4">
    <source>
        <dbReference type="SAM" id="MobiDB-lite"/>
    </source>
</evidence>
<name>A0A8S0PQZ4_OLEEU</name>